<dbReference type="GO" id="GO:0034213">
    <property type="term" value="P:quinolinate catabolic process"/>
    <property type="evidence" value="ECO:0007669"/>
    <property type="project" value="TreeGrafter"/>
</dbReference>
<dbReference type="InterPro" id="IPR013785">
    <property type="entry name" value="Aldolase_TIM"/>
</dbReference>
<evidence type="ECO:0000256" key="3">
    <source>
        <dbReference type="ARBA" id="ARBA00009400"/>
    </source>
</evidence>
<dbReference type="Pfam" id="PF01729">
    <property type="entry name" value="QRPTase_C"/>
    <property type="match status" value="1"/>
</dbReference>
<evidence type="ECO:0000256" key="1">
    <source>
        <dbReference type="ARBA" id="ARBA00003237"/>
    </source>
</evidence>
<dbReference type="InterPro" id="IPR036068">
    <property type="entry name" value="Nicotinate_pribotase-like_C"/>
</dbReference>
<keyword evidence="6" id="KW-0662">Pyridine nucleotide biosynthesis</keyword>
<evidence type="ECO:0000256" key="10">
    <source>
        <dbReference type="ARBA" id="ARBA00047445"/>
    </source>
</evidence>
<evidence type="ECO:0000256" key="12">
    <source>
        <dbReference type="PIRNR" id="PIRNR006250"/>
    </source>
</evidence>
<dbReference type="RefSeq" id="WP_153216794.1">
    <property type="nucleotide sequence ID" value="NZ_WIBF01000010.1"/>
</dbReference>
<dbReference type="NCBIfam" id="TIGR00078">
    <property type="entry name" value="nadC"/>
    <property type="match status" value="1"/>
</dbReference>
<dbReference type="PANTHER" id="PTHR32179">
    <property type="entry name" value="NICOTINATE-NUCLEOTIDE PYROPHOSPHORYLASE [CARBOXYLATING]"/>
    <property type="match status" value="1"/>
</dbReference>
<dbReference type="UniPathway" id="UPA00253">
    <property type="reaction ID" value="UER00331"/>
</dbReference>
<evidence type="ECO:0000256" key="4">
    <source>
        <dbReference type="ARBA" id="ARBA00011218"/>
    </source>
</evidence>
<keyword evidence="16" id="KW-1185">Reference proteome</keyword>
<evidence type="ECO:0000313" key="16">
    <source>
        <dbReference type="Proteomes" id="UP000444174"/>
    </source>
</evidence>
<comment type="pathway">
    <text evidence="2">Cofactor biosynthesis; NAD(+) biosynthesis; nicotinate D-ribonucleotide from quinolinate: step 1/1.</text>
</comment>
<dbReference type="InterPro" id="IPR002638">
    <property type="entry name" value="Quinolinate_PRibosylTrfase_C"/>
</dbReference>
<comment type="function">
    <text evidence="1">Involved in the catabolism of quinolinic acid (QA).</text>
</comment>
<feature type="domain" description="Quinolinate phosphoribosyl transferase C-terminal" evidence="13">
    <location>
        <begin position="111"/>
        <end position="276"/>
    </location>
</feature>
<dbReference type="GO" id="GO:0009435">
    <property type="term" value="P:NAD+ biosynthetic process"/>
    <property type="evidence" value="ECO:0007669"/>
    <property type="project" value="UniProtKB-UniPathway"/>
</dbReference>
<gene>
    <name evidence="15" type="primary">nadC</name>
    <name evidence="15" type="ORF">GFB49_15250</name>
</gene>
<evidence type="ECO:0000256" key="8">
    <source>
        <dbReference type="ARBA" id="ARBA00022679"/>
    </source>
</evidence>
<evidence type="ECO:0000256" key="7">
    <source>
        <dbReference type="ARBA" id="ARBA00022676"/>
    </source>
</evidence>
<dbReference type="GO" id="GO:0004514">
    <property type="term" value="F:nicotinate-nucleotide diphosphorylase (carboxylating) activity"/>
    <property type="evidence" value="ECO:0007669"/>
    <property type="project" value="UniProtKB-EC"/>
</dbReference>
<organism evidence="15 16">
    <name type="scientific">Tritonibacter litoralis</name>
    <dbReference type="NCBI Taxonomy" id="2662264"/>
    <lineage>
        <taxon>Bacteria</taxon>
        <taxon>Pseudomonadati</taxon>
        <taxon>Pseudomonadota</taxon>
        <taxon>Alphaproteobacteria</taxon>
        <taxon>Rhodobacterales</taxon>
        <taxon>Paracoccaceae</taxon>
        <taxon>Tritonibacter</taxon>
    </lineage>
</organism>
<dbReference type="FunFam" id="3.20.20.70:FF:000030">
    <property type="entry name" value="Nicotinate-nucleotide pyrophosphorylase, carboxylating"/>
    <property type="match status" value="1"/>
</dbReference>
<keyword evidence="7 12" id="KW-0328">Glycosyltransferase</keyword>
<dbReference type="InterPro" id="IPR004393">
    <property type="entry name" value="NadC"/>
</dbReference>
<comment type="subunit">
    <text evidence="4">Hexamer formed by 3 homodimers.</text>
</comment>
<dbReference type="GO" id="GO:0005737">
    <property type="term" value="C:cytoplasm"/>
    <property type="evidence" value="ECO:0007669"/>
    <property type="project" value="TreeGrafter"/>
</dbReference>
<dbReference type="Proteomes" id="UP000444174">
    <property type="component" value="Unassembled WGS sequence"/>
</dbReference>
<comment type="caution">
    <text evidence="15">The sequence shown here is derived from an EMBL/GenBank/DDBJ whole genome shotgun (WGS) entry which is preliminary data.</text>
</comment>
<evidence type="ECO:0000313" key="15">
    <source>
        <dbReference type="EMBL" id="MQQ09821.1"/>
    </source>
</evidence>
<evidence type="ECO:0000256" key="5">
    <source>
        <dbReference type="ARBA" id="ARBA00011944"/>
    </source>
</evidence>
<dbReference type="SUPFAM" id="SSF54675">
    <property type="entry name" value="Nicotinate/Quinolinate PRTase N-terminal domain-like"/>
    <property type="match status" value="1"/>
</dbReference>
<dbReference type="InterPro" id="IPR022412">
    <property type="entry name" value="Quinolinate_PRibosylTrfase_N"/>
</dbReference>
<evidence type="ECO:0000256" key="9">
    <source>
        <dbReference type="ARBA" id="ARBA00033102"/>
    </source>
</evidence>
<accession>A0A843YG31</accession>
<dbReference type="Pfam" id="PF02749">
    <property type="entry name" value="QRPTase_N"/>
    <property type="match status" value="1"/>
</dbReference>
<dbReference type="FunFam" id="3.90.1170.20:FF:000001">
    <property type="entry name" value="Nicotinate-nucleotide diphosphorylase (Carboxylating)"/>
    <property type="match status" value="1"/>
</dbReference>
<feature type="domain" description="Quinolinate phosphoribosyl transferase N-terminal" evidence="14">
    <location>
        <begin position="24"/>
        <end position="109"/>
    </location>
</feature>
<comment type="catalytic activity">
    <reaction evidence="10">
        <text>nicotinate beta-D-ribonucleotide + CO2 + diphosphate = quinolinate + 5-phospho-alpha-D-ribose 1-diphosphate + 2 H(+)</text>
        <dbReference type="Rhea" id="RHEA:12733"/>
        <dbReference type="ChEBI" id="CHEBI:15378"/>
        <dbReference type="ChEBI" id="CHEBI:16526"/>
        <dbReference type="ChEBI" id="CHEBI:29959"/>
        <dbReference type="ChEBI" id="CHEBI:33019"/>
        <dbReference type="ChEBI" id="CHEBI:57502"/>
        <dbReference type="ChEBI" id="CHEBI:58017"/>
        <dbReference type="EC" id="2.4.2.19"/>
    </reaction>
</comment>
<protein>
    <recommendedName>
        <fullName evidence="11">Probable nicotinate-nucleotide pyrophosphorylase [carboxylating]</fullName>
        <ecNumber evidence="5">2.4.2.19</ecNumber>
    </recommendedName>
    <alternativeName>
        <fullName evidence="9">Quinolinate phosphoribosyltransferase [decarboxylating]</fullName>
    </alternativeName>
</protein>
<dbReference type="EMBL" id="WIBF01000010">
    <property type="protein sequence ID" value="MQQ09821.1"/>
    <property type="molecule type" value="Genomic_DNA"/>
</dbReference>
<evidence type="ECO:0000256" key="11">
    <source>
        <dbReference type="ARBA" id="ARBA00069173"/>
    </source>
</evidence>
<dbReference type="SUPFAM" id="SSF51690">
    <property type="entry name" value="Nicotinate/Quinolinate PRTase C-terminal domain-like"/>
    <property type="match status" value="1"/>
</dbReference>
<dbReference type="PANTHER" id="PTHR32179:SF3">
    <property type="entry name" value="NICOTINATE-NUCLEOTIDE PYROPHOSPHORYLASE [CARBOXYLATING]"/>
    <property type="match status" value="1"/>
</dbReference>
<evidence type="ECO:0000256" key="2">
    <source>
        <dbReference type="ARBA" id="ARBA00004893"/>
    </source>
</evidence>
<dbReference type="Gene3D" id="3.20.20.70">
    <property type="entry name" value="Aldolase class I"/>
    <property type="match status" value="1"/>
</dbReference>
<dbReference type="Gene3D" id="3.90.1170.20">
    <property type="entry name" value="Quinolinate phosphoribosyl transferase, N-terminal domain"/>
    <property type="match status" value="1"/>
</dbReference>
<dbReference type="PIRSF" id="PIRSF006250">
    <property type="entry name" value="NadC_ModD"/>
    <property type="match status" value="1"/>
</dbReference>
<dbReference type="EC" id="2.4.2.19" evidence="5"/>
<evidence type="ECO:0000259" key="14">
    <source>
        <dbReference type="Pfam" id="PF02749"/>
    </source>
</evidence>
<dbReference type="CDD" id="cd01572">
    <property type="entry name" value="QPRTase"/>
    <property type="match status" value="1"/>
</dbReference>
<comment type="similarity">
    <text evidence="3 12">Belongs to the NadC/ModD family.</text>
</comment>
<sequence>MLIDMRKIDQLIELWLDEDCNHFDLTARIMVADDAVATFAMNAREDIILSGLPIAERIFKRLDPDCSFEAQYKDGAQIAAGTTFAKITGNAQALLTAERVALNLIQRMSGIAGVTAQYVQEIEGTGAFLVDTRKTTPGLRMLEKYAVTCGGGRNHRLGLDNGIMLKDNHIAVAGSIAAAVARAKAKAPVLTKIEVECDRFEQVQEALEAGADVIMLDNMTNDAMREAVAWVAGRVPLECSGGVRLDTIRQKAETGVDFISVGRITQSAPCVDIGLDEA</sequence>
<dbReference type="AlphaFoldDB" id="A0A843YG31"/>
<name>A0A843YG31_9RHOB</name>
<evidence type="ECO:0000259" key="13">
    <source>
        <dbReference type="Pfam" id="PF01729"/>
    </source>
</evidence>
<keyword evidence="8 12" id="KW-0808">Transferase</keyword>
<reference evidence="15 16" key="1">
    <citation type="submission" date="2019-10" db="EMBL/GenBank/DDBJ databases">
        <title>Epibacterium sp. nov., isolated from seawater.</title>
        <authorList>
            <person name="Zhang X."/>
            <person name="Li N."/>
        </authorList>
    </citation>
    <scope>NUCLEOTIDE SEQUENCE [LARGE SCALE GENOMIC DNA]</scope>
    <source>
        <strain evidence="15 16">SM1979</strain>
    </source>
</reference>
<dbReference type="InterPro" id="IPR027277">
    <property type="entry name" value="NadC/ModD"/>
</dbReference>
<evidence type="ECO:0000256" key="6">
    <source>
        <dbReference type="ARBA" id="ARBA00022642"/>
    </source>
</evidence>
<proteinExistence type="inferred from homology"/>
<dbReference type="InterPro" id="IPR037128">
    <property type="entry name" value="Quinolinate_PRibosylTase_N_sf"/>
</dbReference>